<comment type="caution">
    <text evidence="1">The sequence shown here is derived from an EMBL/GenBank/DDBJ whole genome shotgun (WGS) entry which is preliminary data.</text>
</comment>
<dbReference type="AlphaFoldDB" id="A0A328D6J8"/>
<name>A0A328D6J8_9ASTE</name>
<dbReference type="EMBL" id="NQVE01000195">
    <property type="protein sequence ID" value="RAL39969.1"/>
    <property type="molecule type" value="Genomic_DNA"/>
</dbReference>
<keyword evidence="2" id="KW-1185">Reference proteome</keyword>
<accession>A0A328D6J8</accession>
<protein>
    <submittedName>
        <fullName evidence="1">Uncharacterized protein</fullName>
    </submittedName>
</protein>
<dbReference type="Proteomes" id="UP000249390">
    <property type="component" value="Unassembled WGS sequence"/>
</dbReference>
<proteinExistence type="predicted"/>
<evidence type="ECO:0000313" key="1">
    <source>
        <dbReference type="EMBL" id="RAL39969.1"/>
    </source>
</evidence>
<sequence length="113" mass="12533">MVNLAGILECSGHKDTKSIQVQGEVKISFTPHYSQCFTLKFERLQLIHGGFYFFRNHQASSSSSPFQKATGSWRDITAAFLPQSSRLNGSPGLSLGFGSMGFRRRPVTSSLSW</sequence>
<evidence type="ECO:0000313" key="2">
    <source>
        <dbReference type="Proteomes" id="UP000249390"/>
    </source>
</evidence>
<reference evidence="1 2" key="1">
    <citation type="submission" date="2018-06" db="EMBL/GenBank/DDBJ databases">
        <title>The Genome of Cuscuta australis (Dodder) Provides Insight into the Evolution of Plant Parasitism.</title>
        <authorList>
            <person name="Liu H."/>
        </authorList>
    </citation>
    <scope>NUCLEOTIDE SEQUENCE [LARGE SCALE GENOMIC DNA]</scope>
    <source>
        <strain evidence="2">cv. Yunnan</strain>
        <tissue evidence="1">Vines</tissue>
    </source>
</reference>
<organism evidence="1 2">
    <name type="scientific">Cuscuta australis</name>
    <dbReference type="NCBI Taxonomy" id="267555"/>
    <lineage>
        <taxon>Eukaryota</taxon>
        <taxon>Viridiplantae</taxon>
        <taxon>Streptophyta</taxon>
        <taxon>Embryophyta</taxon>
        <taxon>Tracheophyta</taxon>
        <taxon>Spermatophyta</taxon>
        <taxon>Magnoliopsida</taxon>
        <taxon>eudicotyledons</taxon>
        <taxon>Gunneridae</taxon>
        <taxon>Pentapetalae</taxon>
        <taxon>asterids</taxon>
        <taxon>lamiids</taxon>
        <taxon>Solanales</taxon>
        <taxon>Convolvulaceae</taxon>
        <taxon>Cuscuteae</taxon>
        <taxon>Cuscuta</taxon>
        <taxon>Cuscuta subgen. Grammica</taxon>
        <taxon>Cuscuta sect. Cleistogrammica</taxon>
    </lineage>
</organism>
<gene>
    <name evidence="1" type="ORF">DM860_008109</name>
</gene>